<dbReference type="EMBL" id="NGAF01000032">
    <property type="protein sequence ID" value="OXR40450.1"/>
    <property type="molecule type" value="Genomic_DNA"/>
</dbReference>
<comment type="caution">
    <text evidence="2">The sequence shown here is derived from an EMBL/GenBank/DDBJ whole genome shotgun (WGS) entry which is preliminary data.</text>
</comment>
<evidence type="ECO:0000256" key="1">
    <source>
        <dbReference type="SAM" id="Phobius"/>
    </source>
</evidence>
<dbReference type="AlphaFoldDB" id="A0A231GUZ9"/>
<organism evidence="2 3">
    <name type="scientific">Nocardia cerradoensis</name>
    <dbReference type="NCBI Taxonomy" id="85688"/>
    <lineage>
        <taxon>Bacteria</taxon>
        <taxon>Bacillati</taxon>
        <taxon>Actinomycetota</taxon>
        <taxon>Actinomycetes</taxon>
        <taxon>Mycobacteriales</taxon>
        <taxon>Nocardiaceae</taxon>
        <taxon>Nocardia</taxon>
    </lineage>
</organism>
<reference evidence="2 3" key="1">
    <citation type="submission" date="2017-07" db="EMBL/GenBank/DDBJ databases">
        <title>First draft Genome Sequence of Nocardia cerradoensis isolated from human infection.</title>
        <authorList>
            <person name="Carrasco G."/>
        </authorList>
    </citation>
    <scope>NUCLEOTIDE SEQUENCE [LARGE SCALE GENOMIC DNA]</scope>
    <source>
        <strain evidence="2 3">CNM20130759</strain>
    </source>
</reference>
<keyword evidence="1" id="KW-0472">Membrane</keyword>
<gene>
    <name evidence="2" type="ORF">B7C42_07508</name>
</gene>
<keyword evidence="3" id="KW-1185">Reference proteome</keyword>
<keyword evidence="1" id="KW-0812">Transmembrane</keyword>
<protein>
    <submittedName>
        <fullName evidence="2">Uncharacterized protein</fullName>
    </submittedName>
</protein>
<accession>A0A231GUZ9</accession>
<evidence type="ECO:0000313" key="3">
    <source>
        <dbReference type="Proteomes" id="UP000215506"/>
    </source>
</evidence>
<name>A0A231GUZ9_9NOCA</name>
<proteinExistence type="predicted"/>
<sequence>MALASLGTMTVPAIAAGCIGGAVAVGGLGAAIGGVGLAIPVGIAAGVQKYNQLQAQHAAETTGNTGVTVPSTSQ</sequence>
<evidence type="ECO:0000313" key="2">
    <source>
        <dbReference type="EMBL" id="OXR40450.1"/>
    </source>
</evidence>
<dbReference type="Proteomes" id="UP000215506">
    <property type="component" value="Unassembled WGS sequence"/>
</dbReference>
<keyword evidence="1" id="KW-1133">Transmembrane helix</keyword>
<feature type="transmembrane region" description="Helical" evidence="1">
    <location>
        <begin position="25"/>
        <end position="47"/>
    </location>
</feature>